<gene>
    <name evidence="1" type="ORF">ALP66_05746</name>
</gene>
<accession>A0A658KFD1</accession>
<dbReference type="Proteomes" id="UP000270873">
    <property type="component" value="Unassembled WGS sequence"/>
</dbReference>
<dbReference type="AlphaFoldDB" id="A0A658KFD1"/>
<reference evidence="1 2" key="1">
    <citation type="submission" date="2018-08" db="EMBL/GenBank/DDBJ databases">
        <title>Recombination of ecologically and evolutionarily significant loci maintains genetic cohesion in the Pseudomonas syringae species complex.</title>
        <authorList>
            <person name="Dillon M."/>
            <person name="Thakur S."/>
            <person name="Almeida R.N.D."/>
            <person name="Weir B.S."/>
            <person name="Guttman D.S."/>
        </authorList>
    </citation>
    <scope>NUCLEOTIDE SEQUENCE [LARGE SCALE GENOMIC DNA]</scope>
    <source>
        <strain evidence="1 2">ICMP 7847</strain>
    </source>
</reference>
<organism evidence="1 2">
    <name type="scientific">Pseudomonas amygdali pv. photiniae</name>
    <dbReference type="NCBI Taxonomy" id="251724"/>
    <lineage>
        <taxon>Bacteria</taxon>
        <taxon>Pseudomonadati</taxon>
        <taxon>Pseudomonadota</taxon>
        <taxon>Gammaproteobacteria</taxon>
        <taxon>Pseudomonadales</taxon>
        <taxon>Pseudomonadaceae</taxon>
        <taxon>Pseudomonas</taxon>
        <taxon>Pseudomonas amygdali</taxon>
    </lineage>
</organism>
<dbReference type="EMBL" id="RBSP01000388">
    <property type="protein sequence ID" value="RMS48404.1"/>
    <property type="molecule type" value="Genomic_DNA"/>
</dbReference>
<sequence>MTLQQADLPTPLCQALRRGAACQPCADHQRLALAANRSGAGEPGFGGRRGCSIFRPGDKRAAQHFPFMTDARHPFHFEACCVQRAPHPAGAGKRAYRGARCRQARQFGKQFGCPHFRVFRWRKPVEKPRINLSVQLRQHLQRVTNQQGQGHAAVIECQTLKTFMHSHILIEQLTRERRQLWPQRQGTLQVGAAQRVFLDADELQARIGGRALVEQLPGTEEIQPGAESGFTNDQPAVLRQLAETPTQVVLDQKHMARFVQTGLGGKVDIGEIAGTRVALFVPVYPGVAGNGHVRLSGGSGRILAVCEDKSAITAAPIDRCPQSVVRMLTEGCPPGVL</sequence>
<name>A0A658KFD1_PSEA0</name>
<comment type="caution">
    <text evidence="1">The sequence shown here is derived from an EMBL/GenBank/DDBJ whole genome shotgun (WGS) entry which is preliminary data.</text>
</comment>
<evidence type="ECO:0000313" key="1">
    <source>
        <dbReference type="EMBL" id="RMS48404.1"/>
    </source>
</evidence>
<proteinExistence type="predicted"/>
<protein>
    <submittedName>
        <fullName evidence="1">Uncharacterized protein</fullName>
    </submittedName>
</protein>
<evidence type="ECO:0000313" key="2">
    <source>
        <dbReference type="Proteomes" id="UP000270873"/>
    </source>
</evidence>